<dbReference type="RefSeq" id="WP_041752249.1">
    <property type="nucleotide sequence ID" value="NZ_CP007806.1"/>
</dbReference>
<feature type="domain" description="DUF3885" evidence="1">
    <location>
        <begin position="3"/>
        <end position="203"/>
    </location>
</feature>
<keyword evidence="3" id="KW-1185">Reference proteome</keyword>
<dbReference type="Pfam" id="PF13021">
    <property type="entry name" value="DUF3885"/>
    <property type="match status" value="1"/>
</dbReference>
<accession>A0A075RD49</accession>
<organism evidence="2 3">
    <name type="scientific">Brevibacillus laterosporus LMG 15441</name>
    <dbReference type="NCBI Taxonomy" id="1042163"/>
    <lineage>
        <taxon>Bacteria</taxon>
        <taxon>Bacillati</taxon>
        <taxon>Bacillota</taxon>
        <taxon>Bacilli</taxon>
        <taxon>Bacillales</taxon>
        <taxon>Paenibacillaceae</taxon>
        <taxon>Brevibacillus</taxon>
    </lineage>
</organism>
<name>A0A075RD49_BRELA</name>
<dbReference type="AlphaFoldDB" id="A0A075RD49"/>
<dbReference type="eggNOG" id="ENOG502ZC9V">
    <property type="taxonomic scope" value="Bacteria"/>
</dbReference>
<dbReference type="InterPro" id="IPR024976">
    <property type="entry name" value="DUF3885"/>
</dbReference>
<gene>
    <name evidence="2" type="ORF">BRLA_c030230</name>
</gene>
<evidence type="ECO:0000259" key="1">
    <source>
        <dbReference type="Pfam" id="PF13021"/>
    </source>
</evidence>
<dbReference type="KEGG" id="blr:BRLA_c030230"/>
<evidence type="ECO:0000313" key="3">
    <source>
        <dbReference type="Proteomes" id="UP000005850"/>
    </source>
</evidence>
<dbReference type="Proteomes" id="UP000005850">
    <property type="component" value="Chromosome"/>
</dbReference>
<protein>
    <recommendedName>
        <fullName evidence="1">DUF3885 domain-containing protein</fullName>
    </recommendedName>
</protein>
<dbReference type="HOGENOM" id="CLU_077093_1_0_9"/>
<proteinExistence type="predicted"/>
<dbReference type="EMBL" id="CP007806">
    <property type="protein sequence ID" value="AIG27335.1"/>
    <property type="molecule type" value="Genomic_DNA"/>
</dbReference>
<sequence>MELKKFMEEHYHNLKLMPDFYHLWGLGIHVELGDHIYQLDRNGQLNMDRFYRVYEQVSEITSLLFQQKDDVIVVVNSYPNETKKTAYPNFFKRYVKNQKLKYSLRLHEYYWQDDEENEFVQQMELLCKVSDLKLEWLLKTLIHKDFYELQPRLRKKGSFYEPDVFLVNINTNCIFHLYDDRGCEIMNTNRAYHQELMNYFKEWETQSKS</sequence>
<evidence type="ECO:0000313" key="2">
    <source>
        <dbReference type="EMBL" id="AIG27335.1"/>
    </source>
</evidence>
<reference evidence="2 3" key="1">
    <citation type="journal article" date="2011" name="J. Bacteriol.">
        <title>Genome sequence of Brevibacillus laterosporus LMG 15441, a pathogen of invertebrates.</title>
        <authorList>
            <person name="Djukic M."/>
            <person name="Poehlein A."/>
            <person name="Thurmer A."/>
            <person name="Daniel R."/>
        </authorList>
    </citation>
    <scope>NUCLEOTIDE SEQUENCE [LARGE SCALE GENOMIC DNA]</scope>
    <source>
        <strain evidence="2 3">LMG 15441</strain>
    </source>
</reference>